<reference evidence="2 3" key="1">
    <citation type="submission" date="2016-04" db="EMBL/GenBank/DDBJ databases">
        <title>Draft genome sequence of Janthinobacterium psychrotolerans sp. nov., isolated from freshwater sediments in Denmark.</title>
        <authorList>
            <person name="Gong X."/>
            <person name="Skrivergaard S."/>
            <person name="Korsgaard B.S."/>
            <person name="Schreiber L."/>
            <person name="Marshall I.P."/>
            <person name="Finster K."/>
            <person name="Schramm A."/>
        </authorList>
    </citation>
    <scope>NUCLEOTIDE SEQUENCE [LARGE SCALE GENOMIC DNA]</scope>
    <source>
        <strain evidence="2 3">S3-2</strain>
    </source>
</reference>
<dbReference type="Proteomes" id="UP000092713">
    <property type="component" value="Unassembled WGS sequence"/>
</dbReference>
<organism evidence="2 3">
    <name type="scientific">Janthinobacterium psychrotolerans</name>
    <dbReference type="NCBI Taxonomy" id="1747903"/>
    <lineage>
        <taxon>Bacteria</taxon>
        <taxon>Pseudomonadati</taxon>
        <taxon>Pseudomonadota</taxon>
        <taxon>Betaproteobacteria</taxon>
        <taxon>Burkholderiales</taxon>
        <taxon>Oxalobacteraceae</taxon>
        <taxon>Janthinobacterium</taxon>
    </lineage>
</organism>
<evidence type="ECO:0000313" key="3">
    <source>
        <dbReference type="Proteomes" id="UP000092713"/>
    </source>
</evidence>
<keyword evidence="1" id="KW-1277">Toxin-antitoxin system</keyword>
<dbReference type="Gene3D" id="3.30.2310.20">
    <property type="entry name" value="RelE-like"/>
    <property type="match status" value="1"/>
</dbReference>
<evidence type="ECO:0000256" key="1">
    <source>
        <dbReference type="ARBA" id="ARBA00022649"/>
    </source>
</evidence>
<gene>
    <name evidence="2" type="ORF">ASR47_100326</name>
</gene>
<dbReference type="InterPro" id="IPR035093">
    <property type="entry name" value="RelE/ParE_toxin_dom_sf"/>
</dbReference>
<protein>
    <submittedName>
        <fullName evidence="2">Plasmid stabilization system protein ParE</fullName>
    </submittedName>
</protein>
<dbReference type="RefSeq" id="WP_065309625.1">
    <property type="nucleotide sequence ID" value="NZ_LOCQ01000060.1"/>
</dbReference>
<dbReference type="AlphaFoldDB" id="A0A1A7BUY1"/>
<dbReference type="EMBL" id="LOCQ01000060">
    <property type="protein sequence ID" value="OBV37366.1"/>
    <property type="molecule type" value="Genomic_DNA"/>
</dbReference>
<accession>A0A1A7BUY1</accession>
<dbReference type="Pfam" id="PF05016">
    <property type="entry name" value="ParE_toxin"/>
    <property type="match status" value="1"/>
</dbReference>
<comment type="caution">
    <text evidence="2">The sequence shown here is derived from an EMBL/GenBank/DDBJ whole genome shotgun (WGS) entry which is preliminary data.</text>
</comment>
<keyword evidence="3" id="KW-1185">Reference proteome</keyword>
<proteinExistence type="predicted"/>
<dbReference type="InterPro" id="IPR007712">
    <property type="entry name" value="RelE/ParE_toxin"/>
</dbReference>
<name>A0A1A7BUY1_9BURK</name>
<dbReference type="STRING" id="1747903.ASR47_100326"/>
<dbReference type="OrthoDB" id="278204at2"/>
<evidence type="ECO:0000313" key="2">
    <source>
        <dbReference type="EMBL" id="OBV37366.1"/>
    </source>
</evidence>
<sequence>MKLLITPAAAEELQDIAAWYAERANSALGSAFIDEFERTTTLLLANPASGATFSRRFQQFSLRRFPYRIIYRLVKVNDELGILAIPHHRRYPAAWRKHPSR</sequence>